<dbReference type="EMBL" id="JAOQAZ010000029">
    <property type="protein sequence ID" value="KAJ4250906.1"/>
    <property type="molecule type" value="Genomic_DNA"/>
</dbReference>
<dbReference type="OrthoDB" id="2154091at2759"/>
<evidence type="ECO:0000313" key="9">
    <source>
        <dbReference type="EMBL" id="KAJ4250906.1"/>
    </source>
</evidence>
<dbReference type="CDD" id="cd12148">
    <property type="entry name" value="fungal_TF_MHR"/>
    <property type="match status" value="1"/>
</dbReference>
<keyword evidence="5" id="KW-0804">Transcription</keyword>
<evidence type="ECO:0000256" key="3">
    <source>
        <dbReference type="ARBA" id="ARBA00023015"/>
    </source>
</evidence>
<keyword evidence="1" id="KW-0479">Metal-binding</keyword>
<evidence type="ECO:0000256" key="4">
    <source>
        <dbReference type="ARBA" id="ARBA00023125"/>
    </source>
</evidence>
<dbReference type="InterPro" id="IPR051615">
    <property type="entry name" value="Transcr_Regulatory_Elem"/>
</dbReference>
<feature type="domain" description="Xylanolytic transcriptional activator regulatory" evidence="8">
    <location>
        <begin position="225"/>
        <end position="383"/>
    </location>
</feature>
<keyword evidence="3" id="KW-0805">Transcription regulation</keyword>
<evidence type="ECO:0000256" key="6">
    <source>
        <dbReference type="ARBA" id="ARBA00023242"/>
    </source>
</evidence>
<dbReference type="AlphaFoldDB" id="A0A9W8V9H1"/>
<feature type="region of interest" description="Disordered" evidence="7">
    <location>
        <begin position="21"/>
        <end position="68"/>
    </location>
</feature>
<dbReference type="PANTHER" id="PTHR31313">
    <property type="entry name" value="TY1 ENHANCER ACTIVATOR"/>
    <property type="match status" value="1"/>
</dbReference>
<gene>
    <name evidence="9" type="ORF">NW762_011556</name>
</gene>
<keyword evidence="4" id="KW-0238">DNA-binding</keyword>
<evidence type="ECO:0000256" key="5">
    <source>
        <dbReference type="ARBA" id="ARBA00023163"/>
    </source>
</evidence>
<evidence type="ECO:0000313" key="10">
    <source>
        <dbReference type="Proteomes" id="UP001152049"/>
    </source>
</evidence>
<dbReference type="GO" id="GO:0003677">
    <property type="term" value="F:DNA binding"/>
    <property type="evidence" value="ECO:0007669"/>
    <property type="project" value="UniProtKB-KW"/>
</dbReference>
<feature type="compositionally biased region" description="Pro residues" evidence="7">
    <location>
        <begin position="41"/>
        <end position="51"/>
    </location>
</feature>
<protein>
    <recommendedName>
        <fullName evidence="8">Xylanolytic transcriptional activator regulatory domain-containing protein</fullName>
    </recommendedName>
</protein>
<evidence type="ECO:0000256" key="1">
    <source>
        <dbReference type="ARBA" id="ARBA00022723"/>
    </source>
</evidence>
<dbReference type="GO" id="GO:0008270">
    <property type="term" value="F:zinc ion binding"/>
    <property type="evidence" value="ECO:0007669"/>
    <property type="project" value="InterPro"/>
</dbReference>
<dbReference type="Pfam" id="PF04082">
    <property type="entry name" value="Fungal_trans"/>
    <property type="match status" value="1"/>
</dbReference>
<comment type="caution">
    <text evidence="9">The sequence shown here is derived from an EMBL/GenBank/DDBJ whole genome shotgun (WGS) entry which is preliminary data.</text>
</comment>
<evidence type="ECO:0000256" key="2">
    <source>
        <dbReference type="ARBA" id="ARBA00022833"/>
    </source>
</evidence>
<evidence type="ECO:0000256" key="7">
    <source>
        <dbReference type="SAM" id="MobiDB-lite"/>
    </source>
</evidence>
<reference evidence="9" key="1">
    <citation type="submission" date="2022-09" db="EMBL/GenBank/DDBJ databases">
        <title>Fusarium specimens isolated from Avocado Roots.</title>
        <authorList>
            <person name="Stajich J."/>
            <person name="Roper C."/>
            <person name="Heimlech-Rivalta G."/>
        </authorList>
    </citation>
    <scope>NUCLEOTIDE SEQUENCE</scope>
    <source>
        <strain evidence="9">CF00136</strain>
    </source>
</reference>
<name>A0A9W8V9H1_9HYPO</name>
<keyword evidence="6" id="KW-0539">Nucleus</keyword>
<dbReference type="Proteomes" id="UP001152049">
    <property type="component" value="Unassembled WGS sequence"/>
</dbReference>
<evidence type="ECO:0000259" key="8">
    <source>
        <dbReference type="Pfam" id="PF04082"/>
    </source>
</evidence>
<accession>A0A9W8V9H1</accession>
<keyword evidence="10" id="KW-1185">Reference proteome</keyword>
<feature type="compositionally biased region" description="Basic and acidic residues" evidence="7">
    <location>
        <begin position="55"/>
        <end position="68"/>
    </location>
</feature>
<proteinExistence type="predicted"/>
<sequence length="473" mass="52959">MNKEDQQLLLKVLDYQRIPLATLGRDLRPSQKVQDHSVPKRPGPQVRPPSPSGSKSDEHSAPQQDDHTDSFSISVTAENETNINDYPATDIQAPGPFYQEVWDTSEGNSSDLTARYTDGDNAGIRPCIQQGFPEFSSPYTENKSTGQTDETEALIDQLSERIGTLQVGAGGHIRYYGPTSNFNLAQLPFPDVFTVRRTIRNDGTELLERLGLHKPIPAALKEHLIQLYFAWQDPILHIVNQHMFFLAKSRWEDGEESPYYSESLENALCALGAAFETRHHPTLITFPRSLAEFFADRAKGLLEIELDNPCVATVQALAVLSSHDIGSRRDSRGWLYSGMALRLAFDLGLHVDMASHVSQGLLGHVEAGLRREVFWGTYLIDKWEPLCNVSCRIADFDFSSWGFYLGQPFRMHTEDITVSKPRTGAYPGDSNKWFAYGVPEPIRAEASLSDSFGQLHHEQVRMAEIMAPVANIL</sequence>
<keyword evidence="2" id="KW-0862">Zinc</keyword>
<dbReference type="GO" id="GO:0006351">
    <property type="term" value="P:DNA-templated transcription"/>
    <property type="evidence" value="ECO:0007669"/>
    <property type="project" value="InterPro"/>
</dbReference>
<feature type="compositionally biased region" description="Basic and acidic residues" evidence="7">
    <location>
        <begin position="25"/>
        <end position="38"/>
    </location>
</feature>
<dbReference type="PANTHER" id="PTHR31313:SF77">
    <property type="entry name" value="ZN(II)2CYS6 TRANSCRIPTION FACTOR (EUROFUNG)"/>
    <property type="match status" value="1"/>
</dbReference>
<dbReference type="InterPro" id="IPR007219">
    <property type="entry name" value="XnlR_reg_dom"/>
</dbReference>
<organism evidence="9 10">
    <name type="scientific">Fusarium torreyae</name>
    <dbReference type="NCBI Taxonomy" id="1237075"/>
    <lineage>
        <taxon>Eukaryota</taxon>
        <taxon>Fungi</taxon>
        <taxon>Dikarya</taxon>
        <taxon>Ascomycota</taxon>
        <taxon>Pezizomycotina</taxon>
        <taxon>Sordariomycetes</taxon>
        <taxon>Hypocreomycetidae</taxon>
        <taxon>Hypocreales</taxon>
        <taxon>Nectriaceae</taxon>
        <taxon>Fusarium</taxon>
    </lineage>
</organism>